<gene>
    <name evidence="1" type="ORF">HF519_15885</name>
</gene>
<reference evidence="1 2" key="1">
    <citation type="submission" date="2020-04" db="EMBL/GenBank/DDBJ databases">
        <authorList>
            <person name="Klaysubun C."/>
            <person name="Duangmal K."/>
            <person name="Lipun K."/>
        </authorList>
    </citation>
    <scope>NUCLEOTIDE SEQUENCE [LARGE SCALE GENOMIC DNA]</scope>
    <source>
        <strain evidence="1 2">DSM 45300</strain>
    </source>
</reference>
<protein>
    <submittedName>
        <fullName evidence="1">DUF2877 domain-containing protein</fullName>
    </submittedName>
</protein>
<dbReference type="InterPro" id="IPR021530">
    <property type="entry name" value="AllH-like"/>
</dbReference>
<keyword evidence="2" id="KW-1185">Reference proteome</keyword>
<dbReference type="RefSeq" id="WP_169413728.1">
    <property type="nucleotide sequence ID" value="NZ_JAAXKZ010000055.1"/>
</dbReference>
<evidence type="ECO:0000313" key="1">
    <source>
        <dbReference type="EMBL" id="NMH93026.1"/>
    </source>
</evidence>
<dbReference type="EMBL" id="JAAXKZ010000055">
    <property type="protein sequence ID" value="NMH93026.1"/>
    <property type="molecule type" value="Genomic_DNA"/>
</dbReference>
<evidence type="ECO:0000313" key="2">
    <source>
        <dbReference type="Proteomes" id="UP000586918"/>
    </source>
</evidence>
<dbReference type="AlphaFoldDB" id="A0A848DKH6"/>
<dbReference type="Proteomes" id="UP000586918">
    <property type="component" value="Unassembled WGS sequence"/>
</dbReference>
<accession>A0A848DKH6</accession>
<comment type="caution">
    <text evidence="1">The sequence shown here is derived from an EMBL/GenBank/DDBJ whole genome shotgun (WGS) entry which is preliminary data.</text>
</comment>
<sequence>MSTSAKTAKHRHTDHPDVLPAGVAQGVRDLLEDTPRVAHILGTFPTAVYLSVRESAGGAARTRVFALLTADAIRLPCGLVLGVPSSRICLPDLVNAGPVVLGGGALRLGPHTVTGARTLRTRMVVDGAPLAGQIAEAGARLRAIERARSGLPGLDLPGLLAPALRGRREAQRVSRELVGRGPGLTPAGDDVLAGFLVAATAFRLDTDMLLDAVLDRAIGRTPDLSAQLLRHAGAGEGLPQVQTLLTVLTAARPIGPALDAVLRIGHSSGYALASGVHAAAALAHNAARHRRTVRPSPSTGRRGS</sequence>
<dbReference type="Pfam" id="PF11392">
    <property type="entry name" value="AllH"/>
    <property type="match status" value="1"/>
</dbReference>
<organism evidence="1 2">
    <name type="scientific">Pseudonocardia bannensis</name>
    <dbReference type="NCBI Taxonomy" id="630973"/>
    <lineage>
        <taxon>Bacteria</taxon>
        <taxon>Bacillati</taxon>
        <taxon>Actinomycetota</taxon>
        <taxon>Actinomycetes</taxon>
        <taxon>Pseudonocardiales</taxon>
        <taxon>Pseudonocardiaceae</taxon>
        <taxon>Pseudonocardia</taxon>
    </lineage>
</organism>
<proteinExistence type="predicted"/>
<name>A0A848DKH6_9PSEU</name>